<proteinExistence type="predicted"/>
<dbReference type="EMBL" id="CAACVG010012123">
    <property type="protein sequence ID" value="VEN59678.1"/>
    <property type="molecule type" value="Genomic_DNA"/>
</dbReference>
<dbReference type="AlphaFoldDB" id="A0A653DK01"/>
<keyword evidence="3" id="KW-1185">Reference proteome</keyword>
<evidence type="ECO:0000313" key="1">
    <source>
        <dbReference type="EMBL" id="VEN57304.1"/>
    </source>
</evidence>
<name>A0A653DK01_CALMS</name>
<protein>
    <submittedName>
        <fullName evidence="2">Uncharacterized protein</fullName>
    </submittedName>
</protein>
<feature type="non-terminal residue" evidence="2">
    <location>
        <position position="1"/>
    </location>
</feature>
<evidence type="ECO:0000313" key="2">
    <source>
        <dbReference type="EMBL" id="VEN59678.1"/>
    </source>
</evidence>
<sequence>FCFPGPKCENSVPIPTLCHEQTRCDIYQVQVGLLENIREDVGRYLRNPTPKYH</sequence>
<gene>
    <name evidence="1" type="ORF">CALMAC_LOCUS15955</name>
    <name evidence="2" type="ORF">CALMAC_LOCUS17612</name>
</gene>
<reference evidence="2 3" key="1">
    <citation type="submission" date="2019-01" db="EMBL/GenBank/DDBJ databases">
        <authorList>
            <person name="Sayadi A."/>
        </authorList>
    </citation>
    <scope>NUCLEOTIDE SEQUENCE [LARGE SCALE GENOMIC DNA]</scope>
</reference>
<dbReference type="EMBL" id="CAACVG010011065">
    <property type="protein sequence ID" value="VEN57304.1"/>
    <property type="molecule type" value="Genomic_DNA"/>
</dbReference>
<accession>A0A653DK01</accession>
<organism evidence="2 3">
    <name type="scientific">Callosobruchus maculatus</name>
    <name type="common">Southern cowpea weevil</name>
    <name type="synonym">Pulse bruchid</name>
    <dbReference type="NCBI Taxonomy" id="64391"/>
    <lineage>
        <taxon>Eukaryota</taxon>
        <taxon>Metazoa</taxon>
        <taxon>Ecdysozoa</taxon>
        <taxon>Arthropoda</taxon>
        <taxon>Hexapoda</taxon>
        <taxon>Insecta</taxon>
        <taxon>Pterygota</taxon>
        <taxon>Neoptera</taxon>
        <taxon>Endopterygota</taxon>
        <taxon>Coleoptera</taxon>
        <taxon>Polyphaga</taxon>
        <taxon>Cucujiformia</taxon>
        <taxon>Chrysomeloidea</taxon>
        <taxon>Chrysomelidae</taxon>
        <taxon>Bruchinae</taxon>
        <taxon>Bruchini</taxon>
        <taxon>Callosobruchus</taxon>
    </lineage>
</organism>
<evidence type="ECO:0000313" key="3">
    <source>
        <dbReference type="Proteomes" id="UP000410492"/>
    </source>
</evidence>
<dbReference type="Proteomes" id="UP000410492">
    <property type="component" value="Unassembled WGS sequence"/>
</dbReference>